<dbReference type="Gene3D" id="3.40.50.150">
    <property type="entry name" value="Vaccinia Virus protein VP39"/>
    <property type="match status" value="1"/>
</dbReference>
<keyword evidence="2" id="KW-1185">Reference proteome</keyword>
<dbReference type="CDD" id="cd02440">
    <property type="entry name" value="AdoMet_MTases"/>
    <property type="match status" value="1"/>
</dbReference>
<dbReference type="PANTHER" id="PTHR43667:SF2">
    <property type="entry name" value="FATTY ACID C-METHYL TRANSFERASE"/>
    <property type="match status" value="1"/>
</dbReference>
<keyword evidence="1" id="KW-0489">Methyltransferase</keyword>
<dbReference type="AlphaFoldDB" id="A0A1C7M9Z3"/>
<evidence type="ECO:0000313" key="2">
    <source>
        <dbReference type="Proteomes" id="UP000092993"/>
    </source>
</evidence>
<dbReference type="STRING" id="5627.A0A1C7M9Z3"/>
<accession>A0A1C7M9Z3</accession>
<protein>
    <submittedName>
        <fullName evidence="1">Tuberculostearic acid methyltransferase UfaA1</fullName>
    </submittedName>
</protein>
<gene>
    <name evidence="1" type="primary">ufaA1_3</name>
    <name evidence="1" type="ORF">A0H81_07050</name>
</gene>
<dbReference type="EMBL" id="LUGG01000007">
    <property type="protein sequence ID" value="OBZ73209.1"/>
    <property type="molecule type" value="Genomic_DNA"/>
</dbReference>
<dbReference type="GO" id="GO:0032259">
    <property type="term" value="P:methylation"/>
    <property type="evidence" value="ECO:0007669"/>
    <property type="project" value="UniProtKB-KW"/>
</dbReference>
<dbReference type="Proteomes" id="UP000092993">
    <property type="component" value="Unassembled WGS sequence"/>
</dbReference>
<dbReference type="Pfam" id="PF02353">
    <property type="entry name" value="CMAS"/>
    <property type="match status" value="1"/>
</dbReference>
<dbReference type="GO" id="GO:0008168">
    <property type="term" value="F:methyltransferase activity"/>
    <property type="evidence" value="ECO:0007669"/>
    <property type="project" value="UniProtKB-KW"/>
</dbReference>
<comment type="caution">
    <text evidence="1">The sequence shown here is derived from an EMBL/GenBank/DDBJ whole genome shotgun (WGS) entry which is preliminary data.</text>
</comment>
<dbReference type="SUPFAM" id="SSF53335">
    <property type="entry name" value="S-adenosyl-L-methionine-dependent methyltransferases"/>
    <property type="match status" value="1"/>
</dbReference>
<reference evidence="1 2" key="1">
    <citation type="submission" date="2016-03" db="EMBL/GenBank/DDBJ databases">
        <title>Whole genome sequencing of Grifola frondosa 9006-11.</title>
        <authorList>
            <person name="Min B."/>
            <person name="Park H."/>
            <person name="Kim J.-G."/>
            <person name="Cho H."/>
            <person name="Oh Y.-L."/>
            <person name="Kong W.-S."/>
            <person name="Choi I.-G."/>
        </authorList>
    </citation>
    <scope>NUCLEOTIDE SEQUENCE [LARGE SCALE GENOMIC DNA]</scope>
    <source>
        <strain evidence="1 2">9006-11</strain>
    </source>
</reference>
<keyword evidence="1" id="KW-0808">Transferase</keyword>
<proteinExistence type="predicted"/>
<dbReference type="Pfam" id="PF01459">
    <property type="entry name" value="Porin_3"/>
    <property type="match status" value="1"/>
</dbReference>
<name>A0A1C7M9Z3_GRIFR</name>
<dbReference type="OMA" id="CHMLTFV"/>
<evidence type="ECO:0000313" key="1">
    <source>
        <dbReference type="EMBL" id="OBZ73209.1"/>
    </source>
</evidence>
<dbReference type="InterPro" id="IPR027246">
    <property type="entry name" value="Porin_Euk/Tom40"/>
</dbReference>
<sequence length="610" mass="68225">MNTTTTVACLSSPSNSKTCSTSSSISTLTLHGSSPNRRSLTTSIARSSLISMLERVINNGALEIEESNGTIHIGQQSKCRNVARIRVLSPKFWTRVFVSGDLGFSEAYMIGEVEVDSLRSIMDLWLDNQSSITGLTSMYGRIAAALSGLRNAFFGQTRSRARLNAIASYDQSNELFKAFLSKEMMYSCALWGEEEGGVQGDLISGTTTNDLEVAQLRKIHHVLRRARVKPGDRILEFGSGWGALAIKAALCYGCEVDTLTLSTEQKALAEERIREAGVESRVRVHLLDYRDIPPEFEHAFDAFVSIEMLEHVGSKYYKKYFELVDFALKPRDATIVVTSSTFPEGRYTGYQAEDFMRRYMWPNSCLPSATVLINAAQAGSKGRFTLEGVENHAAHYPRTLRTWDQRLKANISQDAMAKTYPALRDPAEFASFLKKWEYLFAYASAGFAKGYITCHMLTFVRAGDSDLHSLAFLDAFKTRFSVGMITKYAAYHHCVRVNPDIEAGAKAVYEVTTQSFNFEVGAKAYLDSAAFVKAKINNSGVLALALKAPRTTLVRTSPSRDETFFRRFFVYYGRIYKVKFPSHDARVPDDIGYVTNGETKEDERMQRRNS</sequence>
<dbReference type="InterPro" id="IPR050723">
    <property type="entry name" value="CFA/CMAS"/>
</dbReference>
<dbReference type="PANTHER" id="PTHR43667">
    <property type="entry name" value="CYCLOPROPANE-FATTY-ACYL-PHOSPHOLIPID SYNTHASE"/>
    <property type="match status" value="1"/>
</dbReference>
<dbReference type="OrthoDB" id="8300214at2759"/>
<organism evidence="1 2">
    <name type="scientific">Grifola frondosa</name>
    <name type="common">Maitake</name>
    <name type="synonym">Polyporus frondosus</name>
    <dbReference type="NCBI Taxonomy" id="5627"/>
    <lineage>
        <taxon>Eukaryota</taxon>
        <taxon>Fungi</taxon>
        <taxon>Dikarya</taxon>
        <taxon>Basidiomycota</taxon>
        <taxon>Agaricomycotina</taxon>
        <taxon>Agaricomycetes</taxon>
        <taxon>Polyporales</taxon>
        <taxon>Grifolaceae</taxon>
        <taxon>Grifola</taxon>
    </lineage>
</organism>
<dbReference type="InterPro" id="IPR029063">
    <property type="entry name" value="SAM-dependent_MTases_sf"/>
</dbReference>
<dbReference type="GO" id="GO:0005741">
    <property type="term" value="C:mitochondrial outer membrane"/>
    <property type="evidence" value="ECO:0007669"/>
    <property type="project" value="InterPro"/>
</dbReference>
<dbReference type="GO" id="GO:0055085">
    <property type="term" value="P:transmembrane transport"/>
    <property type="evidence" value="ECO:0007669"/>
    <property type="project" value="InterPro"/>
</dbReference>